<reference evidence="2" key="1">
    <citation type="submission" date="2016-11" db="UniProtKB">
        <authorList>
            <consortium name="WormBaseParasite"/>
        </authorList>
    </citation>
    <scope>IDENTIFICATION</scope>
</reference>
<dbReference type="AlphaFoldDB" id="A0A1I8GFJ2"/>
<evidence type="ECO:0000313" key="1">
    <source>
        <dbReference type="Proteomes" id="UP000095280"/>
    </source>
</evidence>
<sequence>MTMKNIDYKLCSNNSMPMADKAYDAPEPPEDIEAFLPGLAEIAQQNRLSGIRPTRRNYATLYFRVRRRNYEQLLWQYFSQGIFSKDRMYSPKCLSYWTIGMKMRLRHTYPLGRVLDTMKQRLGINVPGIRFCLDGFFGMVNYTDIFGRSSDACPWMEISICSTVLSLRLKDGDSIFISIATSAQIERVLAYRKQNALEPATNQDQNTAEQKKRQSKAVRPSAASMSVDFAEEI</sequence>
<protein>
    <submittedName>
        <fullName evidence="2">IBD domain-containing protein</fullName>
    </submittedName>
</protein>
<dbReference type="Proteomes" id="UP000095280">
    <property type="component" value="Unplaced"/>
</dbReference>
<keyword evidence="1" id="KW-1185">Reference proteome</keyword>
<proteinExistence type="predicted"/>
<accession>A0A1I8GFJ2</accession>
<dbReference type="WBParaSite" id="maker-uti_cns_0001852-snap-gene-0.6-mRNA-1">
    <property type="protein sequence ID" value="maker-uti_cns_0001852-snap-gene-0.6-mRNA-1"/>
    <property type="gene ID" value="maker-uti_cns_0001852-snap-gene-0.6"/>
</dbReference>
<evidence type="ECO:0000313" key="2">
    <source>
        <dbReference type="WBParaSite" id="maker-uti_cns_0001852-snap-gene-0.6-mRNA-1"/>
    </source>
</evidence>
<organism evidence="1 2">
    <name type="scientific">Macrostomum lignano</name>
    <dbReference type="NCBI Taxonomy" id="282301"/>
    <lineage>
        <taxon>Eukaryota</taxon>
        <taxon>Metazoa</taxon>
        <taxon>Spiralia</taxon>
        <taxon>Lophotrochozoa</taxon>
        <taxon>Platyhelminthes</taxon>
        <taxon>Rhabditophora</taxon>
        <taxon>Macrostomorpha</taxon>
        <taxon>Macrostomida</taxon>
        <taxon>Macrostomidae</taxon>
        <taxon>Macrostomum</taxon>
    </lineage>
</organism>
<name>A0A1I8GFJ2_9PLAT</name>